<dbReference type="OrthoDB" id="302966at2759"/>
<dbReference type="Pfam" id="PF00097">
    <property type="entry name" value="zf-C3HC4"/>
    <property type="match status" value="1"/>
</dbReference>
<dbReference type="GO" id="GO:0008270">
    <property type="term" value="F:zinc ion binding"/>
    <property type="evidence" value="ECO:0007669"/>
    <property type="project" value="UniProtKB-KW"/>
</dbReference>
<keyword evidence="4 6" id="KW-0863">Zinc-finger</keyword>
<dbReference type="SMART" id="SM00184">
    <property type="entry name" value="RING"/>
    <property type="match status" value="1"/>
</dbReference>
<accession>A0A409VBE4</accession>
<dbReference type="Gene3D" id="3.30.40.10">
    <property type="entry name" value="Zinc/RING finger domain, C3HC4 (zinc finger)"/>
    <property type="match status" value="1"/>
</dbReference>
<dbReference type="PANTHER" id="PTHR12983">
    <property type="entry name" value="RING FINGER 10 FAMILY MEMBER"/>
    <property type="match status" value="1"/>
</dbReference>
<protein>
    <recommendedName>
        <fullName evidence="8">RING-type domain-containing protein</fullName>
    </recommendedName>
</protein>
<evidence type="ECO:0000259" key="8">
    <source>
        <dbReference type="PROSITE" id="PS50089"/>
    </source>
</evidence>
<feature type="compositionally biased region" description="Polar residues" evidence="7">
    <location>
        <begin position="608"/>
        <end position="619"/>
    </location>
</feature>
<dbReference type="InterPro" id="IPR001841">
    <property type="entry name" value="Znf_RING"/>
</dbReference>
<keyword evidence="5" id="KW-0862">Zinc</keyword>
<feature type="region of interest" description="Disordered" evidence="7">
    <location>
        <begin position="185"/>
        <end position="205"/>
    </location>
</feature>
<dbReference type="InParanoid" id="A0A409VBE4"/>
<feature type="compositionally biased region" description="Low complexity" evidence="7">
    <location>
        <begin position="391"/>
        <end position="400"/>
    </location>
</feature>
<evidence type="ECO:0000256" key="4">
    <source>
        <dbReference type="ARBA" id="ARBA00022771"/>
    </source>
</evidence>
<feature type="compositionally biased region" description="Gly residues" evidence="7">
    <location>
        <begin position="655"/>
        <end position="664"/>
    </location>
</feature>
<dbReference type="FunCoup" id="A0A409VBE4">
    <property type="interactions" value="271"/>
</dbReference>
<evidence type="ECO:0000256" key="6">
    <source>
        <dbReference type="PROSITE-ProRule" id="PRU00175"/>
    </source>
</evidence>
<feature type="compositionally biased region" description="Polar residues" evidence="7">
    <location>
        <begin position="379"/>
        <end position="390"/>
    </location>
</feature>
<evidence type="ECO:0000256" key="1">
    <source>
        <dbReference type="ARBA" id="ARBA00004496"/>
    </source>
</evidence>
<evidence type="ECO:0000256" key="5">
    <source>
        <dbReference type="ARBA" id="ARBA00022833"/>
    </source>
</evidence>
<dbReference type="InterPro" id="IPR039739">
    <property type="entry name" value="MAG2/RNF10"/>
</dbReference>
<dbReference type="InterPro" id="IPR013083">
    <property type="entry name" value="Znf_RING/FYVE/PHD"/>
</dbReference>
<dbReference type="PROSITE" id="PS50089">
    <property type="entry name" value="ZF_RING_2"/>
    <property type="match status" value="1"/>
</dbReference>
<organism evidence="9 10">
    <name type="scientific">Gymnopilus dilepis</name>
    <dbReference type="NCBI Taxonomy" id="231916"/>
    <lineage>
        <taxon>Eukaryota</taxon>
        <taxon>Fungi</taxon>
        <taxon>Dikarya</taxon>
        <taxon>Basidiomycota</taxon>
        <taxon>Agaricomycotina</taxon>
        <taxon>Agaricomycetes</taxon>
        <taxon>Agaricomycetidae</taxon>
        <taxon>Agaricales</taxon>
        <taxon>Agaricineae</taxon>
        <taxon>Hymenogastraceae</taxon>
        <taxon>Gymnopilus</taxon>
    </lineage>
</organism>
<comment type="caution">
    <text evidence="9">The sequence shown here is derived from an EMBL/GenBank/DDBJ whole genome shotgun (WGS) entry which is preliminary data.</text>
</comment>
<dbReference type="CDD" id="cd16536">
    <property type="entry name" value="RING-HC_RNF10"/>
    <property type="match status" value="1"/>
</dbReference>
<keyword evidence="2" id="KW-0963">Cytoplasm</keyword>
<dbReference type="GO" id="GO:0000976">
    <property type="term" value="F:transcription cis-regulatory region binding"/>
    <property type="evidence" value="ECO:0007669"/>
    <property type="project" value="TreeGrafter"/>
</dbReference>
<gene>
    <name evidence="9" type="ORF">CVT26_002161</name>
</gene>
<dbReference type="GO" id="GO:0005737">
    <property type="term" value="C:cytoplasm"/>
    <property type="evidence" value="ECO:0007669"/>
    <property type="project" value="UniProtKB-SubCell"/>
</dbReference>
<evidence type="ECO:0000313" key="9">
    <source>
        <dbReference type="EMBL" id="PPQ64278.1"/>
    </source>
</evidence>
<feature type="domain" description="RING-type" evidence="8">
    <location>
        <begin position="123"/>
        <end position="164"/>
    </location>
</feature>
<feature type="compositionally biased region" description="Polar residues" evidence="7">
    <location>
        <begin position="536"/>
        <end position="545"/>
    </location>
</feature>
<keyword evidence="10" id="KW-1185">Reference proteome</keyword>
<evidence type="ECO:0000256" key="2">
    <source>
        <dbReference type="ARBA" id="ARBA00022490"/>
    </source>
</evidence>
<evidence type="ECO:0000256" key="3">
    <source>
        <dbReference type="ARBA" id="ARBA00022723"/>
    </source>
</evidence>
<dbReference type="InterPro" id="IPR018957">
    <property type="entry name" value="Znf_C3HC4_RING-type"/>
</dbReference>
<comment type="subcellular location">
    <subcellularLocation>
        <location evidence="1">Cytoplasm</location>
    </subcellularLocation>
</comment>
<dbReference type="STRING" id="231916.A0A409VBE4"/>
<dbReference type="Proteomes" id="UP000284706">
    <property type="component" value="Unassembled WGS sequence"/>
</dbReference>
<dbReference type="AlphaFoldDB" id="A0A409VBE4"/>
<dbReference type="InterPro" id="IPR017907">
    <property type="entry name" value="Znf_RING_CS"/>
</dbReference>
<feature type="region of interest" description="Disordered" evidence="7">
    <location>
        <begin position="510"/>
        <end position="558"/>
    </location>
</feature>
<name>A0A409VBE4_9AGAR</name>
<evidence type="ECO:0000313" key="10">
    <source>
        <dbReference type="Proteomes" id="UP000284706"/>
    </source>
</evidence>
<dbReference type="GO" id="GO:0045944">
    <property type="term" value="P:positive regulation of transcription by RNA polymerase II"/>
    <property type="evidence" value="ECO:0007669"/>
    <property type="project" value="TreeGrafter"/>
</dbReference>
<proteinExistence type="predicted"/>
<dbReference type="SUPFAM" id="SSF57850">
    <property type="entry name" value="RING/U-box"/>
    <property type="match status" value="1"/>
</dbReference>
<dbReference type="PROSITE" id="PS00518">
    <property type="entry name" value="ZF_RING_1"/>
    <property type="match status" value="1"/>
</dbReference>
<feature type="region of interest" description="Disordered" evidence="7">
    <location>
        <begin position="596"/>
        <end position="664"/>
    </location>
</feature>
<feature type="compositionally biased region" description="Basic and acidic residues" evidence="7">
    <location>
        <begin position="518"/>
        <end position="535"/>
    </location>
</feature>
<keyword evidence="3" id="KW-0479">Metal-binding</keyword>
<evidence type="ECO:0000256" key="7">
    <source>
        <dbReference type="SAM" id="MobiDB-lite"/>
    </source>
</evidence>
<sequence length="664" mass="73967">MSTTPSLANSATPKRLSKMPANHALNVNDLLNFTLPPRQTRPLTSLPRRSRKTGNMQGVWNKERFVNAQYRFVMNPTGDYTVHFADPDIFFQWHDILQIIIPRSSALATAAATGELSEGFTTCPICLSPPTAPRMTKCGHVFCFPCILHYLSTSPNKWARCPICFDSVNERQLKSVKWYDGPLMTEDDTDNGQAEGSSSSVTLDTPFDTATPRAGSILRMRLVQRPQITTLALPRSSTWPSDLLPPHQAPFHFLHDVFTFAKFMLATPAYLIANLARDLDELAAERRTLQSMGDTLGVMFVDGAEHKVREQIAKASALETPALKEQIEKAHRDQQEIDDRVAFHARKKKAEEEAYSQPAPPLSDVPHEFLASRSRNQTPISAVQATQESNSRPPSQGRNQPRQRRNLNPPPPSTSTYYYYQAASGLPLFLHPLDIRILLSHFHSYSSFPDTINVRVESVTESTVNDDLRKRCKYLAHMPEGADVVFVEADLEGVVGLEGLKNFEGPLRQRAARRKEKEKKEDRAKARAEEKERENSLTSAWSSARTGADTMPILIPDYPREDFSALGDVEQRESPPAQPAPQPAISGAWGARSFASALHTPSPGRPGANSQRSARTQQQVEDEWDIDIAWHELEQQRNGGGGGRRKRANKLVVLGSGGGGARRR</sequence>
<dbReference type="PANTHER" id="PTHR12983:SF9">
    <property type="entry name" value="E3 UBIQUITIN-PROTEIN LIGASE RNF10"/>
    <property type="match status" value="1"/>
</dbReference>
<feature type="compositionally biased region" description="Polar residues" evidence="7">
    <location>
        <begin position="191"/>
        <end position="203"/>
    </location>
</feature>
<feature type="region of interest" description="Disordered" evidence="7">
    <location>
        <begin position="379"/>
        <end position="416"/>
    </location>
</feature>
<reference evidence="9 10" key="1">
    <citation type="journal article" date="2018" name="Evol. Lett.">
        <title>Horizontal gene cluster transfer increased hallucinogenic mushroom diversity.</title>
        <authorList>
            <person name="Reynolds H.T."/>
            <person name="Vijayakumar V."/>
            <person name="Gluck-Thaler E."/>
            <person name="Korotkin H.B."/>
            <person name="Matheny P.B."/>
            <person name="Slot J.C."/>
        </authorList>
    </citation>
    <scope>NUCLEOTIDE SEQUENCE [LARGE SCALE GENOMIC DNA]</scope>
    <source>
        <strain evidence="9 10">SRW20</strain>
    </source>
</reference>
<dbReference type="EMBL" id="NHYE01005668">
    <property type="protein sequence ID" value="PPQ64278.1"/>
    <property type="molecule type" value="Genomic_DNA"/>
</dbReference>